<dbReference type="PANTHER" id="PTHR43272">
    <property type="entry name" value="LONG-CHAIN-FATTY-ACID--COA LIGASE"/>
    <property type="match status" value="1"/>
</dbReference>
<accession>A0A9P6Q7Q0</accession>
<dbReference type="InterPro" id="IPR042099">
    <property type="entry name" value="ANL_N_sf"/>
</dbReference>
<gene>
    <name evidence="4" type="ORF">DFQ27_003065</name>
</gene>
<dbReference type="Pfam" id="PF00501">
    <property type="entry name" value="AMP-binding"/>
    <property type="match status" value="1"/>
</dbReference>
<dbReference type="GO" id="GO:0004467">
    <property type="term" value="F:long-chain fatty acid-CoA ligase activity"/>
    <property type="evidence" value="ECO:0007669"/>
    <property type="project" value="TreeGrafter"/>
</dbReference>
<name>A0A9P6Q7Q0_9FUNG</name>
<dbReference type="GO" id="GO:0016020">
    <property type="term" value="C:membrane"/>
    <property type="evidence" value="ECO:0007669"/>
    <property type="project" value="TreeGrafter"/>
</dbReference>
<dbReference type="Gene3D" id="3.40.50.12780">
    <property type="entry name" value="N-terminal domain of ligase-like"/>
    <property type="match status" value="1"/>
</dbReference>
<dbReference type="InterPro" id="IPR000873">
    <property type="entry name" value="AMP-dep_synth/lig_dom"/>
</dbReference>
<dbReference type="AlphaFoldDB" id="A0A9P6Q7Q0"/>
<dbReference type="SUPFAM" id="SSF56801">
    <property type="entry name" value="Acetyl-CoA synthetase-like"/>
    <property type="match status" value="1"/>
</dbReference>
<dbReference type="PROSITE" id="PS00455">
    <property type="entry name" value="AMP_BINDING"/>
    <property type="match status" value="1"/>
</dbReference>
<evidence type="ECO:0000313" key="5">
    <source>
        <dbReference type="Proteomes" id="UP000807716"/>
    </source>
</evidence>
<protein>
    <recommendedName>
        <fullName evidence="3">AMP-dependent synthetase/ligase domain-containing protein</fullName>
    </recommendedName>
</protein>
<dbReference type="OrthoDB" id="1700726at2759"/>
<evidence type="ECO:0000259" key="3">
    <source>
        <dbReference type="Pfam" id="PF00501"/>
    </source>
</evidence>
<dbReference type="InterPro" id="IPR020845">
    <property type="entry name" value="AMP-binding_CS"/>
</dbReference>
<reference evidence="4" key="1">
    <citation type="journal article" date="2020" name="Fungal Divers.">
        <title>Resolving the Mortierellaceae phylogeny through synthesis of multi-gene phylogenetics and phylogenomics.</title>
        <authorList>
            <person name="Vandepol N."/>
            <person name="Liber J."/>
            <person name="Desiro A."/>
            <person name="Na H."/>
            <person name="Kennedy M."/>
            <person name="Barry K."/>
            <person name="Grigoriev I.V."/>
            <person name="Miller A.N."/>
            <person name="O'Donnell K."/>
            <person name="Stajich J.E."/>
            <person name="Bonito G."/>
        </authorList>
    </citation>
    <scope>NUCLEOTIDE SEQUENCE</scope>
    <source>
        <strain evidence="4">BC1065</strain>
    </source>
</reference>
<dbReference type="GO" id="GO:0005524">
    <property type="term" value="F:ATP binding"/>
    <property type="evidence" value="ECO:0007669"/>
    <property type="project" value="UniProtKB-KW"/>
</dbReference>
<evidence type="ECO:0000313" key="4">
    <source>
        <dbReference type="EMBL" id="KAG0261317.1"/>
    </source>
</evidence>
<evidence type="ECO:0000256" key="2">
    <source>
        <dbReference type="ARBA" id="ARBA00022840"/>
    </source>
</evidence>
<keyword evidence="1" id="KW-0547">Nucleotide-binding</keyword>
<comment type="caution">
    <text evidence="4">The sequence shown here is derived from an EMBL/GenBank/DDBJ whole genome shotgun (WGS) entry which is preliminary data.</text>
</comment>
<keyword evidence="2" id="KW-0067">ATP-binding</keyword>
<feature type="domain" description="AMP-dependent synthetase/ligase" evidence="3">
    <location>
        <begin position="70"/>
        <end position="498"/>
    </location>
</feature>
<proteinExistence type="predicted"/>
<dbReference type="PANTHER" id="PTHR43272:SF33">
    <property type="entry name" value="AMP-BINDING DOMAIN-CONTAINING PROTEIN-RELATED"/>
    <property type="match status" value="1"/>
</dbReference>
<dbReference type="Proteomes" id="UP000807716">
    <property type="component" value="Unassembled WGS sequence"/>
</dbReference>
<sequence>MRFKSSNLAQQSVELPGTRSAGATGVFRHVSHTAELVEFLPGHPELKSLYDIWQNSVKEFGPRDFLGHRPFNTVAQSYGGYTWQTYAQIDKRVNAFGSGLMYLNEKVLGNAQLNRWSLGIWSVNRPEWFLSEMSCNLYNNVSVPLYDTLGPDAVEYIINHAETPIVVASANHIASLLENAEKLPTLKAIISMDSLQDTVPVPGHTSAAKVLRAWGAQKGIRVFDFAEIENLGVEFPRKHIRPQADEVCSICYTSGTTGVPKGALLTHKAIVAALGSNAIDVGTESEDVVISFLPLAHIMGRTIDASAMASGAKLGYFRGDILLLLEDVGELRPTFFPAVPRLLNRIYAKLVASTIEAPGLVGALARRGVATKLANLAAGKGVTHPLWDRLLFNKVKQALGGRVQVILTGSAPIAKEVLSFLRIAFCCTVLEGYGSTEGIANATLTVAEEYIPGHIGCPRSSTEIKLVDVPEMNYFSTDKPYPRGEIQIRSVAMFSGYYKDEKNTKEALSEDGWLATGDIGFVDERGCFTIVDRKKNIFKLAQGEYIAPEKIENVLQARCNLIQQIYVHGESLQSTLVSIVVPEPETFAPFVSAIVGKTITMTDLAGLEAAGQDPRVRAAVLKELEKAGKAGALRGFEFVKRVYLTMDAFSVENNMMTPTFKVRRPQVKEAYTAQIQAMYEDINSAAIPAKL</sequence>
<dbReference type="EMBL" id="JAAAJB010000221">
    <property type="protein sequence ID" value="KAG0261317.1"/>
    <property type="molecule type" value="Genomic_DNA"/>
</dbReference>
<organism evidence="4 5">
    <name type="scientific">Actinomortierella ambigua</name>
    <dbReference type="NCBI Taxonomy" id="1343610"/>
    <lineage>
        <taxon>Eukaryota</taxon>
        <taxon>Fungi</taxon>
        <taxon>Fungi incertae sedis</taxon>
        <taxon>Mucoromycota</taxon>
        <taxon>Mortierellomycotina</taxon>
        <taxon>Mortierellomycetes</taxon>
        <taxon>Mortierellales</taxon>
        <taxon>Mortierellaceae</taxon>
        <taxon>Actinomortierella</taxon>
    </lineage>
</organism>
<evidence type="ECO:0000256" key="1">
    <source>
        <dbReference type="ARBA" id="ARBA00022741"/>
    </source>
</evidence>
<dbReference type="GO" id="GO:0005783">
    <property type="term" value="C:endoplasmic reticulum"/>
    <property type="evidence" value="ECO:0007669"/>
    <property type="project" value="TreeGrafter"/>
</dbReference>
<keyword evidence="5" id="KW-1185">Reference proteome</keyword>